<dbReference type="SUPFAM" id="SSF53335">
    <property type="entry name" value="S-adenosyl-L-methionine-dependent methyltransferases"/>
    <property type="match status" value="1"/>
</dbReference>
<dbReference type="EC" id="2.1.1.77" evidence="4"/>
<feature type="compositionally biased region" description="Acidic residues" evidence="9">
    <location>
        <begin position="63"/>
        <end position="81"/>
    </location>
</feature>
<dbReference type="InterPro" id="IPR011333">
    <property type="entry name" value="SKP1/BTB/POZ_sf"/>
</dbReference>
<comment type="caution">
    <text evidence="11">The sequence shown here is derived from an EMBL/GenBank/DDBJ whole genome shotgun (WGS) entry which is preliminary data.</text>
</comment>
<feature type="region of interest" description="Disordered" evidence="9">
    <location>
        <begin position="1"/>
        <end position="46"/>
    </location>
</feature>
<dbReference type="EMBL" id="CAXHTA020000008">
    <property type="protein sequence ID" value="CAL5223332.1"/>
    <property type="molecule type" value="Genomic_DNA"/>
</dbReference>
<dbReference type="InterPro" id="IPR000210">
    <property type="entry name" value="BTB/POZ_dom"/>
</dbReference>
<feature type="compositionally biased region" description="Polar residues" evidence="9">
    <location>
        <begin position="422"/>
        <end position="434"/>
    </location>
</feature>
<accession>A0ABP1G0G6</accession>
<reference evidence="11 12" key="1">
    <citation type="submission" date="2024-06" db="EMBL/GenBank/DDBJ databases">
        <authorList>
            <person name="Kraege A."/>
            <person name="Thomma B."/>
        </authorList>
    </citation>
    <scope>NUCLEOTIDE SEQUENCE [LARGE SCALE GENOMIC DNA]</scope>
</reference>
<dbReference type="PROSITE" id="PS50097">
    <property type="entry name" value="BTB"/>
    <property type="match status" value="1"/>
</dbReference>
<keyword evidence="8" id="KW-0949">S-adenosyl-L-methionine</keyword>
<dbReference type="Proteomes" id="UP001497392">
    <property type="component" value="Unassembled WGS sequence"/>
</dbReference>
<dbReference type="Gene3D" id="3.30.710.10">
    <property type="entry name" value="Potassium Channel Kv1.1, Chain A"/>
    <property type="match status" value="1"/>
</dbReference>
<organism evidence="11 12">
    <name type="scientific">Coccomyxa viridis</name>
    <dbReference type="NCBI Taxonomy" id="1274662"/>
    <lineage>
        <taxon>Eukaryota</taxon>
        <taxon>Viridiplantae</taxon>
        <taxon>Chlorophyta</taxon>
        <taxon>core chlorophytes</taxon>
        <taxon>Trebouxiophyceae</taxon>
        <taxon>Trebouxiophyceae incertae sedis</taxon>
        <taxon>Coccomyxaceae</taxon>
        <taxon>Coccomyxa</taxon>
    </lineage>
</organism>
<dbReference type="Gene3D" id="1.25.40.420">
    <property type="match status" value="1"/>
</dbReference>
<evidence type="ECO:0000256" key="7">
    <source>
        <dbReference type="ARBA" id="ARBA00022679"/>
    </source>
</evidence>
<comment type="pathway">
    <text evidence="2">Protein modification; protein ubiquitination.</text>
</comment>
<dbReference type="CDD" id="cd18186">
    <property type="entry name" value="BTB_POZ_ZBTB_KLHL-like"/>
    <property type="match status" value="1"/>
</dbReference>
<evidence type="ECO:0000256" key="6">
    <source>
        <dbReference type="ARBA" id="ARBA00022603"/>
    </source>
</evidence>
<proteinExistence type="inferred from homology"/>
<evidence type="ECO:0000256" key="5">
    <source>
        <dbReference type="ARBA" id="ARBA00022490"/>
    </source>
</evidence>
<feature type="region of interest" description="Disordered" evidence="9">
    <location>
        <begin position="422"/>
        <end position="441"/>
    </location>
</feature>
<evidence type="ECO:0000313" key="12">
    <source>
        <dbReference type="Proteomes" id="UP001497392"/>
    </source>
</evidence>
<evidence type="ECO:0000256" key="1">
    <source>
        <dbReference type="ARBA" id="ARBA00004496"/>
    </source>
</evidence>
<evidence type="ECO:0000313" key="11">
    <source>
        <dbReference type="EMBL" id="CAL5223332.1"/>
    </source>
</evidence>
<feature type="region of interest" description="Disordered" evidence="9">
    <location>
        <begin position="61"/>
        <end position="95"/>
    </location>
</feature>
<evidence type="ECO:0000256" key="2">
    <source>
        <dbReference type="ARBA" id="ARBA00004906"/>
    </source>
</evidence>
<evidence type="ECO:0000256" key="8">
    <source>
        <dbReference type="ARBA" id="ARBA00022691"/>
    </source>
</evidence>
<dbReference type="Gene3D" id="3.40.50.150">
    <property type="entry name" value="Vaccinia Virus protein VP39"/>
    <property type="match status" value="1"/>
</dbReference>
<dbReference type="CDD" id="cd02440">
    <property type="entry name" value="AdoMet_MTases"/>
    <property type="match status" value="1"/>
</dbReference>
<keyword evidence="12" id="KW-1185">Reference proteome</keyword>
<keyword evidence="6" id="KW-0489">Methyltransferase</keyword>
<dbReference type="SUPFAM" id="SSF54695">
    <property type="entry name" value="POZ domain"/>
    <property type="match status" value="1"/>
</dbReference>
<gene>
    <name evidence="11" type="primary">g5831</name>
    <name evidence="11" type="ORF">VP750_LOCUS4991</name>
</gene>
<dbReference type="PANTHER" id="PTHR11579">
    <property type="entry name" value="PROTEIN-L-ISOASPARTATE O-METHYLTRANSFERASE"/>
    <property type="match status" value="1"/>
</dbReference>
<name>A0ABP1G0G6_9CHLO</name>
<dbReference type="InterPro" id="IPR029063">
    <property type="entry name" value="SAM-dependent_MTases_sf"/>
</dbReference>
<evidence type="ECO:0000256" key="3">
    <source>
        <dbReference type="ARBA" id="ARBA00005369"/>
    </source>
</evidence>
<protein>
    <recommendedName>
        <fullName evidence="4">protein-L-isoaspartate(D-aspartate) O-methyltransferase</fullName>
        <ecNumber evidence="4">2.1.1.77</ecNumber>
    </recommendedName>
</protein>
<sequence>MHRDSPEAIIGAEGRPSTMEDNGVDFPRPGRAPVRGERPLRAPGYPEADAVALHGLGLVPMDMSEDEDTDEDDSDEDDNPEENNPIRQRANRGRERVPLHQFLRMIAGRAVIGDRANGSNDELVSNLRRVGVLNSDKVMKAMKVCARNAFLPEAHRNPEEAFMDSPIHLDGLHFNVSAPHMHATCLEELDLKPGHSFLDVGSGCGIIAACAAYLVGRTGSAVGIDIKGAAVQLGRASVQGLIRADPEFFRQAAPLRFYTHNVFMPSLRHKGQYDRVHCGAACPTSKLGPLLDLLRPEGGLIVTPVEPSDLRVIIKKPDGAVTSRIISQVRYSTLEVPTDSELLLAALKMERRAKLAIPQLPSTFSADVAAITGSPGTSAGSSSSDQSRFGAEDVDGLACTPESRWPWPKKLSQLLSACSGSLGSPSASRTSSMAASLDGEDGSPGKAAISLDAAELGGPDCLLVGTNWSIPAHRCVLRVRCEHFRARSDSGMRDARDHDLPVPEHFSKEAMEVFLYYVYKDELDARLDAELAATVLHIAQYYGAPRLAGLCERLLAREIKNGDAEDEGACETAAALLGVADEAGLSHLRAVALDFVVMHFEAVAKTTAWASLPRACADAVAAEATSRFKHSMELMRKMTAQTKAAVQER</sequence>
<evidence type="ECO:0000259" key="10">
    <source>
        <dbReference type="PROSITE" id="PS50097"/>
    </source>
</evidence>
<evidence type="ECO:0000256" key="9">
    <source>
        <dbReference type="SAM" id="MobiDB-lite"/>
    </source>
</evidence>
<keyword evidence="7" id="KW-0808">Transferase</keyword>
<dbReference type="PANTHER" id="PTHR11579:SF0">
    <property type="entry name" value="PROTEIN-L-ISOASPARTATE(D-ASPARTATE) O-METHYLTRANSFERASE"/>
    <property type="match status" value="1"/>
</dbReference>
<dbReference type="Pfam" id="PF01135">
    <property type="entry name" value="PCMT"/>
    <property type="match status" value="1"/>
</dbReference>
<dbReference type="InterPro" id="IPR000682">
    <property type="entry name" value="PCMT"/>
</dbReference>
<keyword evidence="5" id="KW-0963">Cytoplasm</keyword>
<evidence type="ECO:0000256" key="4">
    <source>
        <dbReference type="ARBA" id="ARBA00011890"/>
    </source>
</evidence>
<dbReference type="SMART" id="SM00225">
    <property type="entry name" value="BTB"/>
    <property type="match status" value="1"/>
</dbReference>
<comment type="similarity">
    <text evidence="3">Belongs to the methyltransferase superfamily. L-isoaspartyl/D-aspartyl protein methyltransferase family.</text>
</comment>
<comment type="subcellular location">
    <subcellularLocation>
        <location evidence="1">Cytoplasm</location>
    </subcellularLocation>
</comment>
<feature type="domain" description="BTB" evidence="10">
    <location>
        <begin position="459"/>
        <end position="527"/>
    </location>
</feature>
<dbReference type="Pfam" id="PF00651">
    <property type="entry name" value="BTB"/>
    <property type="match status" value="1"/>
</dbReference>